<protein>
    <submittedName>
        <fullName evidence="1">Uncharacterized protein</fullName>
    </submittedName>
</protein>
<dbReference type="AlphaFoldDB" id="A0A5N6TV79"/>
<dbReference type="Proteomes" id="UP000325780">
    <property type="component" value="Unassembled WGS sequence"/>
</dbReference>
<reference evidence="1 2" key="1">
    <citation type="submission" date="2019-04" db="EMBL/GenBank/DDBJ databases">
        <title>Friends and foes A comparative genomics study of 23 Aspergillus species from section Flavi.</title>
        <authorList>
            <consortium name="DOE Joint Genome Institute"/>
            <person name="Kjaerbolling I."/>
            <person name="Vesth T."/>
            <person name="Frisvad J.C."/>
            <person name="Nybo J.L."/>
            <person name="Theobald S."/>
            <person name="Kildgaard S."/>
            <person name="Isbrandt T."/>
            <person name="Kuo A."/>
            <person name="Sato A."/>
            <person name="Lyhne E.K."/>
            <person name="Kogle M.E."/>
            <person name="Wiebenga A."/>
            <person name="Kun R.S."/>
            <person name="Lubbers R.J."/>
            <person name="Makela M.R."/>
            <person name="Barry K."/>
            <person name="Chovatia M."/>
            <person name="Clum A."/>
            <person name="Daum C."/>
            <person name="Haridas S."/>
            <person name="He G."/>
            <person name="LaButti K."/>
            <person name="Lipzen A."/>
            <person name="Mondo S."/>
            <person name="Riley R."/>
            <person name="Salamov A."/>
            <person name="Simmons B.A."/>
            <person name="Magnuson J.K."/>
            <person name="Henrissat B."/>
            <person name="Mortensen U.H."/>
            <person name="Larsen T.O."/>
            <person name="Devries R.P."/>
            <person name="Grigoriev I.V."/>
            <person name="Machida M."/>
            <person name="Baker S.E."/>
            <person name="Andersen M.R."/>
        </authorList>
    </citation>
    <scope>NUCLEOTIDE SEQUENCE [LARGE SCALE GENOMIC DNA]</scope>
    <source>
        <strain evidence="1 2">IBT 18842</strain>
    </source>
</reference>
<organism evidence="1 2">
    <name type="scientific">Aspergillus avenaceus</name>
    <dbReference type="NCBI Taxonomy" id="36643"/>
    <lineage>
        <taxon>Eukaryota</taxon>
        <taxon>Fungi</taxon>
        <taxon>Dikarya</taxon>
        <taxon>Ascomycota</taxon>
        <taxon>Pezizomycotina</taxon>
        <taxon>Eurotiomycetes</taxon>
        <taxon>Eurotiomycetidae</taxon>
        <taxon>Eurotiales</taxon>
        <taxon>Aspergillaceae</taxon>
        <taxon>Aspergillus</taxon>
        <taxon>Aspergillus subgen. Circumdati</taxon>
    </lineage>
</organism>
<gene>
    <name evidence="1" type="ORF">BDV25DRAFT_154683</name>
</gene>
<dbReference type="EMBL" id="ML742098">
    <property type="protein sequence ID" value="KAE8150273.1"/>
    <property type="molecule type" value="Genomic_DNA"/>
</dbReference>
<keyword evidence="2" id="KW-1185">Reference proteome</keyword>
<evidence type="ECO:0000313" key="2">
    <source>
        <dbReference type="Proteomes" id="UP000325780"/>
    </source>
</evidence>
<evidence type="ECO:0000313" key="1">
    <source>
        <dbReference type="EMBL" id="KAE8150273.1"/>
    </source>
</evidence>
<accession>A0A5N6TV79</accession>
<sequence>MICIHIRCRLGSFRLIYSLKTLEVKDIVEDSSFHLLSELARLLEHRDLFNQLEQTQLQVKDVNNVSHYSLKMQCEAKGVLLDVVE</sequence>
<proteinExistence type="predicted"/>
<name>A0A5N6TV79_ASPAV</name>